<dbReference type="InterPro" id="IPR016039">
    <property type="entry name" value="Thiolase-like"/>
</dbReference>
<sequence length="1606" mass="172026">MVTKTSPAGRDGLEAPSDQHLGYKLLIELMAHQFAFPVQWIDTQKQLLSVDKKVQRIVEIGPAKVLTSMAKKTADKLVGATDQAQANVREFLFIGNNDDARNINFEYDGIPAPIEIALRDTASSSTAAPAPALAPVTVPVSAPVAVASQEPVADVDVDPTDIILALVAQKLRRSIDKVPPTDSIRTLSAGQSVLQNEIIGDLAAEFGELPSGSEELSIADLGGRLAASGFSGKPGKASKKLLERMFSLKMPAGFGRAEADAHMQARWGLGPNRVTTVLCLAITMEPPTRLESIDKVHEFLAAAVAKYSAHAAIPLPERSASSSGGGSSGTSSSSPQVDAAAVEALKKDQAAYLRKQFQVLAKHLNIEELPEVAAAHLSNQELVDLRERLADLQTELDDEFLLGIRGVFDGKKQRRYASWWNWAREDLLRLLHASESRPDEGSPATFSPSLISPDRLNTLVNRWNPTIEVILLRYSTTSTGLAKRIATDLLTHRQTLVEKGAWPTSPVYRYSQPAMRPRSSVDDAGTLHYVQEPRSETDYVSVVASHQPPHVHLRSRVKGVWEFDAELSAVYLTALSTGLNSGLTFAGKTALVTGAGPGSIGSHLVQGLLAGGARVIVTTNRTPSSAAPFFAQMYKETGAPGSELIVLPFNAASLQDCQDLVAYIYDKSKGLGADLDLVIPFAAVPENGRELDQIDARSELAHRAMLVNLLRLLGSIKQAKEKLGVPGRPAAVVLPLSPNHGDFGGDGLYSESKLGLETLFNRFQSESWSRYLSVVGAVIGWTRGTGLMNGNDVVAQGVEDLGVLTFTAQEMALNILALLAPKVLRLANQSPLYADISGGLLGFENLKERISAIRGAITSQRSINKAVTEERARHLTPVPSSHPSATPKPRSNIRQDMPALLPHLKMTRNLPNLRGMVDLHRTVVVVGFSELGPWGSSRTRWQMESQSTFTQDGFTEMAWIMGLIKHGNGAPLGPNNKPYFGWVDIKTNKPIHDADIASRYGEHILSNTGIRTIQPADGLTTANYSAPNKEVLQEVVLDDDLPPFSAPESVAKSFQLRHGAKCTIRPSSTSPDAPWTVTLAKGATFHIPKTVPFRQTVAAQLPAGWDPATYGIPPDVVAQVDPITLYALCCVSEAIFSAGITDISELYSHIHVAELGNYIGSGAGGLQALQSMYRNRYVEGPPVQSDILQETFLNSIAAWTNMLLLGAAGPIKTPVGACATAVESLDTACEAIRTGSVKAAFVGGVDDFGEEASFEFDSMKATANAADERAKGYLPREASRPTSSSRAGFVEAAGCGVQLVMSAALALEMGLPIHAIVAYTQMSADGISRSLPAPGHGVLTAARETPSESSLLSLPNRRALLSQTLSALPSSSPTTAQQTADAKYLLSANLRTLLPSISPLRAALAAWGLTPDDLAVASFHGTSTKANDINESRLINDQMVHLARTPGNPLLVVAQKHLTGHPKGAAAAWQLNGIMQMFATSLVPGNRNADDVDPALREFEHLVYPSAPIAGVDIKACMLTSFGFGQKGGVVLAVSPRLLAAALSPAEYGGYVERVATRRRKVDRAYQLAMMENRVFVAKDQSPWVAQGREDHGAFLDPKPFRAGCM</sequence>
<dbReference type="EMBL" id="JAULSO010000001">
    <property type="protein sequence ID" value="KAK3693106.1"/>
    <property type="molecule type" value="Genomic_DNA"/>
</dbReference>
<feature type="active site" description="For beta-ketoacyl synthase activity" evidence="7">
    <location>
        <position position="1218"/>
    </location>
</feature>
<dbReference type="InterPro" id="IPR026025">
    <property type="entry name" value="FAS_alpha_yeast"/>
</dbReference>
<dbReference type="Gene3D" id="3.40.50.720">
    <property type="entry name" value="NAD(P)-binding Rossmann-like Domain"/>
    <property type="match status" value="2"/>
</dbReference>
<dbReference type="GO" id="GO:0008897">
    <property type="term" value="F:holo-[acyl-carrier-protein] synthase activity"/>
    <property type="evidence" value="ECO:0007669"/>
    <property type="project" value="InterPro"/>
</dbReference>
<dbReference type="Gene3D" id="3.30.70.2490">
    <property type="match status" value="1"/>
</dbReference>
<dbReference type="Pfam" id="PF02801">
    <property type="entry name" value="Ketoacyl-synt_C"/>
    <property type="match status" value="1"/>
</dbReference>
<dbReference type="Gene3D" id="3.40.47.10">
    <property type="match status" value="1"/>
</dbReference>
<feature type="region of interest" description="Disordered" evidence="10">
    <location>
        <begin position="872"/>
        <end position="893"/>
    </location>
</feature>
<dbReference type="Pfam" id="PF00106">
    <property type="entry name" value="adh_short"/>
    <property type="match status" value="1"/>
</dbReference>
<dbReference type="Pfam" id="PF18314">
    <property type="entry name" value="FAS_I_H"/>
    <property type="match status" value="1"/>
</dbReference>
<dbReference type="PANTHER" id="PTHR10982:SF21">
    <property type="entry name" value="FATTY ACID SYNTHASE SUBUNIT BETA"/>
    <property type="match status" value="1"/>
</dbReference>
<dbReference type="SUPFAM" id="SSF53901">
    <property type="entry name" value="Thiolase-like"/>
    <property type="match status" value="2"/>
</dbReference>
<proteinExistence type="inferred from homology"/>
<dbReference type="GO" id="GO:0042759">
    <property type="term" value="P:long-chain fatty acid biosynthetic process"/>
    <property type="evidence" value="ECO:0007669"/>
    <property type="project" value="UniProtKB-UniRule"/>
</dbReference>
<dbReference type="InterPro" id="IPR047224">
    <property type="entry name" value="FAS_alpha_su_C"/>
</dbReference>
<dbReference type="InterPro" id="IPR041550">
    <property type="entry name" value="FASI_helical"/>
</dbReference>
<dbReference type="InterPro" id="IPR020841">
    <property type="entry name" value="PKS_Beta-ketoAc_synthase_dom"/>
</dbReference>
<feature type="coiled-coil region" evidence="9">
    <location>
        <begin position="375"/>
        <end position="402"/>
    </location>
</feature>
<keyword evidence="13" id="KW-1185">Reference proteome</keyword>
<dbReference type="InterPro" id="IPR014031">
    <property type="entry name" value="Ketoacyl_synth_C"/>
</dbReference>
<name>A0AAE0XGY9_9PEZI</name>
<dbReference type="InterPro" id="IPR050830">
    <property type="entry name" value="Fungal_FAS"/>
</dbReference>
<dbReference type="PIRSF" id="PIRSF000454">
    <property type="entry name" value="FAS_yeast_alpha"/>
    <property type="match status" value="1"/>
</dbReference>
<evidence type="ECO:0000256" key="4">
    <source>
        <dbReference type="ARBA" id="ARBA00022553"/>
    </source>
</evidence>
<evidence type="ECO:0000256" key="8">
    <source>
        <dbReference type="PIRSR" id="PIRSR000454-4"/>
    </source>
</evidence>
<dbReference type="GO" id="GO:0004312">
    <property type="term" value="F:fatty acid synthase activity"/>
    <property type="evidence" value="ECO:0007669"/>
    <property type="project" value="InterPro"/>
</dbReference>
<reference evidence="12" key="2">
    <citation type="submission" date="2023-06" db="EMBL/GenBank/DDBJ databases">
        <authorList>
            <consortium name="Lawrence Berkeley National Laboratory"/>
            <person name="Haridas S."/>
            <person name="Hensen N."/>
            <person name="Bonometti L."/>
            <person name="Westerberg I."/>
            <person name="Brannstrom I.O."/>
            <person name="Guillou S."/>
            <person name="Cros-Aarteil S."/>
            <person name="Calhoun S."/>
            <person name="Kuo A."/>
            <person name="Mondo S."/>
            <person name="Pangilinan J."/>
            <person name="Riley R."/>
            <person name="Labutti K."/>
            <person name="Andreopoulos B."/>
            <person name="Lipzen A."/>
            <person name="Chen C."/>
            <person name="Yanf M."/>
            <person name="Daum C."/>
            <person name="Ng V."/>
            <person name="Clum A."/>
            <person name="Steindorff A."/>
            <person name="Ohm R."/>
            <person name="Martin F."/>
            <person name="Silar P."/>
            <person name="Natvig D."/>
            <person name="Lalanne C."/>
            <person name="Gautier V."/>
            <person name="Ament-Velasquez S.L."/>
            <person name="Kruys A."/>
            <person name="Hutchinson M.I."/>
            <person name="Powell A.J."/>
            <person name="Barry K."/>
            <person name="Miller A.N."/>
            <person name="Grigoriev I.V."/>
            <person name="Debuchy R."/>
            <person name="Gladieux P."/>
            <person name="Thoren M.H."/>
            <person name="Johannesson H."/>
        </authorList>
    </citation>
    <scope>NUCLEOTIDE SEQUENCE</scope>
    <source>
        <strain evidence="12">CBS 314.62</strain>
    </source>
</reference>
<comment type="caution">
    <text evidence="12">The sequence shown here is derived from an EMBL/GenBank/DDBJ whole genome shotgun (WGS) entry which is preliminary data.</text>
</comment>
<dbReference type="PROSITE" id="PS52004">
    <property type="entry name" value="KS3_2"/>
    <property type="match status" value="1"/>
</dbReference>
<organism evidence="12 13">
    <name type="scientific">Podospora appendiculata</name>
    <dbReference type="NCBI Taxonomy" id="314037"/>
    <lineage>
        <taxon>Eukaryota</taxon>
        <taxon>Fungi</taxon>
        <taxon>Dikarya</taxon>
        <taxon>Ascomycota</taxon>
        <taxon>Pezizomycotina</taxon>
        <taxon>Sordariomycetes</taxon>
        <taxon>Sordariomycetidae</taxon>
        <taxon>Sordariales</taxon>
        <taxon>Podosporaceae</taxon>
        <taxon>Podospora</taxon>
    </lineage>
</organism>
<dbReference type="Gene3D" id="3.90.25.70">
    <property type="match status" value="1"/>
</dbReference>
<dbReference type="GO" id="GO:0004315">
    <property type="term" value="F:3-oxoacyl-[acyl-carrier-protein] synthase activity"/>
    <property type="evidence" value="ECO:0007669"/>
    <property type="project" value="UniProtKB-EC"/>
</dbReference>
<dbReference type="InterPro" id="IPR018201">
    <property type="entry name" value="Ketoacyl_synth_AS"/>
</dbReference>
<protein>
    <recommendedName>
        <fullName evidence="2">beta-ketoacyl-[acyl-carrier-protein] synthase I</fullName>
        <ecNumber evidence="2">2.3.1.41</ecNumber>
    </recommendedName>
</protein>
<dbReference type="InterPro" id="IPR040899">
    <property type="entry name" value="Fas_alpha_ACP"/>
</dbReference>
<keyword evidence="5 6" id="KW-0808">Transferase</keyword>
<dbReference type="InterPro" id="IPR002347">
    <property type="entry name" value="SDR_fam"/>
</dbReference>
<evidence type="ECO:0000256" key="3">
    <source>
        <dbReference type="ARBA" id="ARBA00022450"/>
    </source>
</evidence>
<evidence type="ECO:0000256" key="7">
    <source>
        <dbReference type="PIRSR" id="PIRSR000454-1"/>
    </source>
</evidence>
<evidence type="ECO:0000256" key="9">
    <source>
        <dbReference type="SAM" id="Coils"/>
    </source>
</evidence>
<dbReference type="EC" id="2.3.1.41" evidence="2"/>
<evidence type="ECO:0000256" key="1">
    <source>
        <dbReference type="ARBA" id="ARBA00007485"/>
    </source>
</evidence>
<evidence type="ECO:0000256" key="6">
    <source>
        <dbReference type="PIRNR" id="PIRNR000454"/>
    </source>
</evidence>
<dbReference type="GO" id="GO:0044550">
    <property type="term" value="P:secondary metabolite biosynthetic process"/>
    <property type="evidence" value="ECO:0007669"/>
    <property type="project" value="UniProtKB-ARBA"/>
</dbReference>
<dbReference type="CDD" id="cd00828">
    <property type="entry name" value="elong_cond_enzymes"/>
    <property type="match status" value="1"/>
</dbReference>
<dbReference type="SMART" id="SM00825">
    <property type="entry name" value="PKS_KS"/>
    <property type="match status" value="1"/>
</dbReference>
<keyword evidence="3 6" id="KW-0596">Phosphopantetheine</keyword>
<dbReference type="Proteomes" id="UP001270362">
    <property type="component" value="Unassembled WGS sequence"/>
</dbReference>
<dbReference type="InterPro" id="IPR036291">
    <property type="entry name" value="NAD(P)-bd_dom_sf"/>
</dbReference>
<evidence type="ECO:0000256" key="2">
    <source>
        <dbReference type="ARBA" id="ARBA00013191"/>
    </source>
</evidence>
<dbReference type="Pfam" id="PF00109">
    <property type="entry name" value="ketoacyl-synt"/>
    <property type="match status" value="1"/>
</dbReference>
<dbReference type="InterPro" id="IPR014030">
    <property type="entry name" value="Ketoacyl_synth_N"/>
</dbReference>
<dbReference type="GO" id="GO:0004316">
    <property type="term" value="F:3-oxoacyl-[acyl-carrier-protein] reductase (NADPH) activity"/>
    <property type="evidence" value="ECO:0007669"/>
    <property type="project" value="InterPro"/>
</dbReference>
<accession>A0AAE0XGY9</accession>
<dbReference type="InterPro" id="IPR016035">
    <property type="entry name" value="Acyl_Trfase/lysoPLipase"/>
</dbReference>
<gene>
    <name evidence="12" type="ORF">B0T22DRAFT_420215</name>
</gene>
<evidence type="ECO:0000256" key="5">
    <source>
        <dbReference type="ARBA" id="ARBA00022679"/>
    </source>
</evidence>
<dbReference type="GO" id="GO:0005835">
    <property type="term" value="C:fatty acid synthase complex"/>
    <property type="evidence" value="ECO:0007669"/>
    <property type="project" value="InterPro"/>
</dbReference>
<dbReference type="PANTHER" id="PTHR10982">
    <property type="entry name" value="MALONYL COA-ACYL CARRIER PROTEIN TRANSACYLASE"/>
    <property type="match status" value="1"/>
</dbReference>
<feature type="domain" description="Ketosynthase family 3 (KS3)" evidence="11">
    <location>
        <begin position="1029"/>
        <end position="1535"/>
    </location>
</feature>
<evidence type="ECO:0000313" key="13">
    <source>
        <dbReference type="Proteomes" id="UP001270362"/>
    </source>
</evidence>
<keyword evidence="4" id="KW-0597">Phosphoprotein</keyword>
<evidence type="ECO:0000259" key="11">
    <source>
        <dbReference type="PROSITE" id="PS52004"/>
    </source>
</evidence>
<evidence type="ECO:0000313" key="12">
    <source>
        <dbReference type="EMBL" id="KAK3693106.1"/>
    </source>
</evidence>
<dbReference type="SUPFAM" id="SSF52151">
    <property type="entry name" value="FabD/lysophospholipase-like"/>
    <property type="match status" value="1"/>
</dbReference>
<dbReference type="Pfam" id="PF18325">
    <property type="entry name" value="Fas_alpha_ACP"/>
    <property type="match status" value="1"/>
</dbReference>
<dbReference type="SUPFAM" id="SSF51735">
    <property type="entry name" value="NAD(P)-binding Rossmann-fold domains"/>
    <property type="match status" value="1"/>
</dbReference>
<feature type="modified residue" description="O-(pantetheine 4'-phosphoryl)serine" evidence="8">
    <location>
        <position position="192"/>
    </location>
</feature>
<comment type="similarity">
    <text evidence="1 6">Belongs to the thiolase-like superfamily. Fungal fatty acid synthetase subunit alpha family.</text>
</comment>
<keyword evidence="9" id="KW-0175">Coiled coil</keyword>
<dbReference type="FunFam" id="3.90.25.70:FF:000001">
    <property type="entry name" value="Fatty acid synthase subunit alpha"/>
    <property type="match status" value="1"/>
</dbReference>
<evidence type="ECO:0000256" key="10">
    <source>
        <dbReference type="SAM" id="MobiDB-lite"/>
    </source>
</evidence>
<dbReference type="PROSITE" id="PS00606">
    <property type="entry name" value="KS3_1"/>
    <property type="match status" value="1"/>
</dbReference>
<reference evidence="12" key="1">
    <citation type="journal article" date="2023" name="Mol. Phylogenet. Evol.">
        <title>Genome-scale phylogeny and comparative genomics of the fungal order Sordariales.</title>
        <authorList>
            <person name="Hensen N."/>
            <person name="Bonometti L."/>
            <person name="Westerberg I."/>
            <person name="Brannstrom I.O."/>
            <person name="Guillou S."/>
            <person name="Cros-Aarteil S."/>
            <person name="Calhoun S."/>
            <person name="Haridas S."/>
            <person name="Kuo A."/>
            <person name="Mondo S."/>
            <person name="Pangilinan J."/>
            <person name="Riley R."/>
            <person name="LaButti K."/>
            <person name="Andreopoulos B."/>
            <person name="Lipzen A."/>
            <person name="Chen C."/>
            <person name="Yan M."/>
            <person name="Daum C."/>
            <person name="Ng V."/>
            <person name="Clum A."/>
            <person name="Steindorff A."/>
            <person name="Ohm R.A."/>
            <person name="Martin F."/>
            <person name="Silar P."/>
            <person name="Natvig D.O."/>
            <person name="Lalanne C."/>
            <person name="Gautier V."/>
            <person name="Ament-Velasquez S.L."/>
            <person name="Kruys A."/>
            <person name="Hutchinson M.I."/>
            <person name="Powell A.J."/>
            <person name="Barry K."/>
            <person name="Miller A.N."/>
            <person name="Grigoriev I.V."/>
            <person name="Debuchy R."/>
            <person name="Gladieux P."/>
            <person name="Hiltunen Thoren M."/>
            <person name="Johannesson H."/>
        </authorList>
    </citation>
    <scope>NUCLEOTIDE SEQUENCE</scope>
    <source>
        <strain evidence="12">CBS 314.62</strain>
    </source>
</reference>
<dbReference type="CDD" id="cd08950">
    <property type="entry name" value="KR_fFAS_SDR_c_like"/>
    <property type="match status" value="1"/>
</dbReference>